<dbReference type="EMBL" id="JAVDQK010000001">
    <property type="protein sequence ID" value="MDR6216606.1"/>
    <property type="molecule type" value="Genomic_DNA"/>
</dbReference>
<evidence type="ECO:0000313" key="2">
    <source>
        <dbReference type="EMBL" id="AKH16204.1"/>
    </source>
</evidence>
<dbReference type="Proteomes" id="UP001185331">
    <property type="component" value="Unassembled WGS sequence"/>
</dbReference>
<dbReference type="OrthoDB" id="68135at2"/>
<dbReference type="InterPro" id="IPR011083">
    <property type="entry name" value="Phage_tail_collar_dom"/>
</dbReference>
<sequence>MADPFLAEIRLTSFNFAPRGWALCNGQLLPINQNQALFSLLGTTYGGNGQTNFALPNLQGRMPIHAGNGYTQGQAGGEVNHTLTLTELPQHTHTVQASSQAGTTPVPTGAVLAAPAHGGNLYSSGAVSAALVGSTVGGAGGSQPHINMQPSLVLNYIIALVGIYPSRP</sequence>
<gene>
    <name evidence="3" type="ORF">J2Y00_000155</name>
    <name evidence="2" type="ORF">SY84_03080</name>
</gene>
<dbReference type="SUPFAM" id="SSF88874">
    <property type="entry name" value="Receptor-binding domain of short tail fibre protein gp12"/>
    <property type="match status" value="1"/>
</dbReference>
<dbReference type="KEGG" id="dch:SY84_03080"/>
<keyword evidence="4" id="KW-1185">Reference proteome</keyword>
<protein>
    <submittedName>
        <fullName evidence="3">Microcystin-dependent protein</fullName>
    </submittedName>
    <submittedName>
        <fullName evidence="2">Tail collar protein</fullName>
    </submittedName>
</protein>
<proteinExistence type="predicted"/>
<dbReference type="Gene3D" id="3.90.1340.10">
    <property type="entry name" value="Phage tail collar domain"/>
    <property type="match status" value="1"/>
</dbReference>
<dbReference type="RefSeq" id="WP_046842779.1">
    <property type="nucleotide sequence ID" value="NZ_CP011389.1"/>
</dbReference>
<feature type="domain" description="Phage tail collar" evidence="1">
    <location>
        <begin position="8"/>
        <end position="63"/>
    </location>
</feature>
<dbReference type="InterPro" id="IPR037053">
    <property type="entry name" value="Phage_tail_collar_dom_sf"/>
</dbReference>
<evidence type="ECO:0000313" key="4">
    <source>
        <dbReference type="Proteomes" id="UP000034024"/>
    </source>
</evidence>
<dbReference type="Proteomes" id="UP000034024">
    <property type="component" value="Chromosome"/>
</dbReference>
<name>A0A0F7JLM5_9DEIO</name>
<dbReference type="AlphaFoldDB" id="A0A0F7JLM5"/>
<reference evidence="3" key="2">
    <citation type="submission" date="2023-07" db="EMBL/GenBank/DDBJ databases">
        <title>Sorghum-associated microbial communities from plants grown in Nebraska, USA.</title>
        <authorList>
            <person name="Schachtman D."/>
        </authorList>
    </citation>
    <scope>NUCLEOTIDE SEQUENCE</scope>
    <source>
        <strain evidence="3">BE330</strain>
    </source>
</reference>
<dbReference type="EMBL" id="CP011389">
    <property type="protein sequence ID" value="AKH16204.1"/>
    <property type="molecule type" value="Genomic_DNA"/>
</dbReference>
<accession>A0A0F7JLM5</accession>
<dbReference type="PATRIC" id="fig|1309411.5.peg.641"/>
<evidence type="ECO:0000259" key="1">
    <source>
        <dbReference type="Pfam" id="PF07484"/>
    </source>
</evidence>
<evidence type="ECO:0000313" key="3">
    <source>
        <dbReference type="EMBL" id="MDR6216606.1"/>
    </source>
</evidence>
<reference evidence="2 4" key="1">
    <citation type="submission" date="2015-01" db="EMBL/GenBank/DDBJ databases">
        <title>Deinococcus soli/N5/whole genome sequencing.</title>
        <authorList>
            <person name="Kim M.K."/>
            <person name="Srinivasan S."/>
            <person name="Lee J.-J."/>
        </authorList>
    </citation>
    <scope>NUCLEOTIDE SEQUENCE [LARGE SCALE GENOMIC DNA]</scope>
    <source>
        <strain evidence="2 4">N5</strain>
    </source>
</reference>
<organism evidence="2 4">
    <name type="scientific">Deinococcus soli</name>
    <name type="common">ex Cha et al. 2016</name>
    <dbReference type="NCBI Taxonomy" id="1309411"/>
    <lineage>
        <taxon>Bacteria</taxon>
        <taxon>Thermotogati</taxon>
        <taxon>Deinococcota</taxon>
        <taxon>Deinococci</taxon>
        <taxon>Deinococcales</taxon>
        <taxon>Deinococcaceae</taxon>
        <taxon>Deinococcus</taxon>
    </lineage>
</organism>
<dbReference type="Pfam" id="PF07484">
    <property type="entry name" value="Collar"/>
    <property type="match status" value="1"/>
</dbReference>